<comment type="catalytic activity">
    <reaction evidence="3">
        <text>uridine + phosphate = alpha-D-ribose 1-phosphate + uracil</text>
        <dbReference type="Rhea" id="RHEA:24388"/>
        <dbReference type="ChEBI" id="CHEBI:16704"/>
        <dbReference type="ChEBI" id="CHEBI:17568"/>
        <dbReference type="ChEBI" id="CHEBI:43474"/>
        <dbReference type="ChEBI" id="CHEBI:57720"/>
        <dbReference type="EC" id="2.4.2.3"/>
    </reaction>
</comment>
<name>A0A9X7TUD2_LACJH</name>
<protein>
    <recommendedName>
        <fullName evidence="2">Uridine phosphorylase</fullName>
        <ecNumber evidence="1">2.4.2.3</ecNumber>
    </recommendedName>
</protein>
<dbReference type="Proteomes" id="UP000510788">
    <property type="component" value="Chromosome"/>
</dbReference>
<dbReference type="EC" id="2.4.2.3" evidence="1"/>
<proteinExistence type="predicted"/>
<dbReference type="CDD" id="cd09007">
    <property type="entry name" value="NP-I_spr0068"/>
    <property type="match status" value="1"/>
</dbReference>
<evidence type="ECO:0000313" key="6">
    <source>
        <dbReference type="Proteomes" id="UP000510788"/>
    </source>
</evidence>
<evidence type="ECO:0000259" key="4">
    <source>
        <dbReference type="Pfam" id="PF01048"/>
    </source>
</evidence>
<dbReference type="InterPro" id="IPR035994">
    <property type="entry name" value="Nucleoside_phosphorylase_sf"/>
</dbReference>
<accession>A0A9X7TUD2</accession>
<dbReference type="RefSeq" id="WP_180873991.1">
    <property type="nucleotide sequence ID" value="NZ_CP047409.1"/>
</dbReference>
<organism evidence="5 6">
    <name type="scientific">Lactobacillus johnsonii</name>
    <dbReference type="NCBI Taxonomy" id="33959"/>
    <lineage>
        <taxon>Bacteria</taxon>
        <taxon>Bacillati</taxon>
        <taxon>Bacillota</taxon>
        <taxon>Bacilli</taxon>
        <taxon>Lactobacillales</taxon>
        <taxon>Lactobacillaceae</taxon>
        <taxon>Lactobacillus</taxon>
    </lineage>
</organism>
<evidence type="ECO:0000256" key="3">
    <source>
        <dbReference type="ARBA" id="ARBA00048447"/>
    </source>
</evidence>
<sequence>MKEETGQPFILDFDGNHHAVLEPDFEDLPFHFHPKLLYAFVPKEEIDSFLDRHPHRTLGSFRTISFRPKIYEVKIENEYFTLCQAPLGAPAATKLLDWLINYGVKQILAVGNAGALNDLPENTMLVPTKAIRGEGTSFYYLKPSQFVELEPAYLSQVERAISELGYKYNEIITWTTDGFFRETPKKVAQFRQLGADTVEMECAALAACAQFRKVDFAQILFTGDSLAKMENYDRRGWGRKSYGIGLEVGSQVLSKLNNFK</sequence>
<evidence type="ECO:0000256" key="2">
    <source>
        <dbReference type="ARBA" id="ARBA00021980"/>
    </source>
</evidence>
<dbReference type="SUPFAM" id="SSF53167">
    <property type="entry name" value="Purine and uridine phosphorylases"/>
    <property type="match status" value="1"/>
</dbReference>
<gene>
    <name evidence="5" type="ORF">GTO82_04550</name>
</gene>
<dbReference type="GO" id="GO:0004731">
    <property type="term" value="F:purine-nucleoside phosphorylase activity"/>
    <property type="evidence" value="ECO:0007669"/>
    <property type="project" value="TreeGrafter"/>
</dbReference>
<dbReference type="GO" id="GO:0005829">
    <property type="term" value="C:cytosol"/>
    <property type="evidence" value="ECO:0007669"/>
    <property type="project" value="TreeGrafter"/>
</dbReference>
<dbReference type="EMBL" id="CP047409">
    <property type="protein sequence ID" value="QLL68156.1"/>
    <property type="molecule type" value="Genomic_DNA"/>
</dbReference>
<evidence type="ECO:0000313" key="5">
    <source>
        <dbReference type="EMBL" id="QLL68156.1"/>
    </source>
</evidence>
<dbReference type="AlphaFoldDB" id="A0A9X7TUD2"/>
<dbReference type="PANTHER" id="PTHR43691:SF11">
    <property type="entry name" value="FI09636P-RELATED"/>
    <property type="match status" value="1"/>
</dbReference>
<feature type="domain" description="Nucleoside phosphorylase" evidence="4">
    <location>
        <begin position="69"/>
        <end position="228"/>
    </location>
</feature>
<reference evidence="5 6" key="1">
    <citation type="submission" date="2020-01" db="EMBL/GenBank/DDBJ databases">
        <title>Complete and circular genome sequences of six lactobacillus isolates from horses.</title>
        <authorList>
            <person name="Hassan H.M."/>
        </authorList>
    </citation>
    <scope>NUCLEOTIDE SEQUENCE [LARGE SCALE GENOMIC DNA]</scope>
    <source>
        <strain evidence="5 6">3DG</strain>
    </source>
</reference>
<dbReference type="GO" id="GO:0006152">
    <property type="term" value="P:purine nucleoside catabolic process"/>
    <property type="evidence" value="ECO:0007669"/>
    <property type="project" value="TreeGrafter"/>
</dbReference>
<dbReference type="GO" id="GO:0004850">
    <property type="term" value="F:uridine phosphorylase activity"/>
    <property type="evidence" value="ECO:0007669"/>
    <property type="project" value="UniProtKB-EC"/>
</dbReference>
<dbReference type="Gene3D" id="3.40.50.1580">
    <property type="entry name" value="Nucleoside phosphorylase domain"/>
    <property type="match status" value="1"/>
</dbReference>
<dbReference type="Pfam" id="PF01048">
    <property type="entry name" value="PNP_UDP_1"/>
    <property type="match status" value="1"/>
</dbReference>
<evidence type="ECO:0000256" key="1">
    <source>
        <dbReference type="ARBA" id="ARBA00011888"/>
    </source>
</evidence>
<dbReference type="PANTHER" id="PTHR43691">
    <property type="entry name" value="URIDINE PHOSPHORYLASE"/>
    <property type="match status" value="1"/>
</dbReference>
<dbReference type="InterPro" id="IPR000845">
    <property type="entry name" value="Nucleoside_phosphorylase_d"/>
</dbReference>